<dbReference type="SUPFAM" id="SSF63446">
    <property type="entry name" value="Type I dockerin domain"/>
    <property type="match status" value="1"/>
</dbReference>
<dbReference type="CDD" id="cd14256">
    <property type="entry name" value="Dockerin_I"/>
    <property type="match status" value="1"/>
</dbReference>
<comment type="caution">
    <text evidence="3">The sequence shown here is derived from an EMBL/GenBank/DDBJ whole genome shotgun (WGS) entry which is preliminary data.</text>
</comment>
<dbReference type="Gene3D" id="1.10.1330.10">
    <property type="entry name" value="Dockerin domain"/>
    <property type="match status" value="1"/>
</dbReference>
<evidence type="ECO:0000259" key="2">
    <source>
        <dbReference type="PROSITE" id="PS51766"/>
    </source>
</evidence>
<dbReference type="RefSeq" id="WP_201427815.1">
    <property type="nucleotide sequence ID" value="NZ_JAEQMG010000105.1"/>
</dbReference>
<gene>
    <name evidence="3" type="ORF">JKK62_10255</name>
</gene>
<keyword evidence="1" id="KW-0732">Signal</keyword>
<accession>A0A934WSA6</accession>
<protein>
    <submittedName>
        <fullName evidence="3">Dockerin type I repeat-containing protein</fullName>
    </submittedName>
</protein>
<dbReference type="PROSITE" id="PS51766">
    <property type="entry name" value="DOCKERIN"/>
    <property type="match status" value="1"/>
</dbReference>
<feature type="signal peptide" evidence="1">
    <location>
        <begin position="1"/>
        <end position="28"/>
    </location>
</feature>
<proteinExistence type="predicted"/>
<feature type="domain" description="Dockerin" evidence="2">
    <location>
        <begin position="29"/>
        <end position="95"/>
    </location>
</feature>
<dbReference type="InterPro" id="IPR002105">
    <property type="entry name" value="Dockerin_1_rpt"/>
</dbReference>
<evidence type="ECO:0000313" key="3">
    <source>
        <dbReference type="EMBL" id="MBK6089018.1"/>
    </source>
</evidence>
<sequence length="845" mass="90162">MKKSLMKAILPVALALVLMFSCVITAGAESYKLGDSDLNGAVEIVDATTIQRYLVNAAVLSDTAKKAADVDKDSEITVLDATFIQRYLNKSYAPDGINETVFDYGYTYSLNADLLNGTPGVYEVKAVVGDKLDGDSPKTIGIPSIAKQNLKDGPTTEAPAIIMGAANGFETKTGPVEWTMNEGLSEDDITAPYSYFRHRVIDEKVTDADGNVSIHKKASGFDGSYYIVRVDVSDLIDGKTGYLHVKQESNKAMIAMAGMQGGISTGISGLNADGTQKTNRPVIDEATGHWFVDGTDTGITADVNNTSLSYVDVDGNWCVYGAGFGDGLGSNTRSFSIADNGAALKDTTGNYQTKPYVDIIINSSGKLSAGADAGAADAPSADIKLSMYVDETWDYDPILAYDPTSTDTEHANKVMAKFFKADAFTAENNATSYLVKGSDLEIDVTADNHEIDHDEPEYWSLTSAIAFPDYDSHTIKLICEVPVLEGLLVEGAEDNPRNVILDVNSFDIQVANHTATGTAGLTVKNNATLTITDKSKTSGAELAIGNNASMEVDNGGTLIIDESCQLEVEYDAATQTQGGGEQTPSGDTATLDNGVITIHNGGKIINKGVINIEGLEVKPLQPSSQEQEQQQSTVTDMKASNILIEDGGILDNYGCVSLKGNMYVLGTINNYGKYDDVITAQDPDKGTIDYHKGIQLTWKDDVTVLDEATQKYNVNPDVVPGTLFIGSDAEGHKNVNAQLNNYGDVVLVPGILNIYAKFNNIGGDVLYVGHLYVCEVTEAVVPITPDPNDPTKTEERRELSEPYPSVINKDADAQITNNGVVAEASVSVLSNGVLGDLTPGEKIEI</sequence>
<keyword evidence="4" id="KW-1185">Reference proteome</keyword>
<organism evidence="3 4">
    <name type="scientific">Ruminococcus difficilis</name>
    <dbReference type="NCBI Taxonomy" id="2763069"/>
    <lineage>
        <taxon>Bacteria</taxon>
        <taxon>Bacillati</taxon>
        <taxon>Bacillota</taxon>
        <taxon>Clostridia</taxon>
        <taxon>Eubacteriales</taxon>
        <taxon>Oscillospiraceae</taxon>
        <taxon>Ruminococcus</taxon>
    </lineage>
</organism>
<dbReference type="GO" id="GO:0004553">
    <property type="term" value="F:hydrolase activity, hydrolyzing O-glycosyl compounds"/>
    <property type="evidence" value="ECO:0007669"/>
    <property type="project" value="InterPro"/>
</dbReference>
<dbReference type="InterPro" id="IPR016134">
    <property type="entry name" value="Dockerin_dom"/>
</dbReference>
<dbReference type="EMBL" id="JAEQMG010000105">
    <property type="protein sequence ID" value="MBK6089018.1"/>
    <property type="molecule type" value="Genomic_DNA"/>
</dbReference>
<dbReference type="Proteomes" id="UP000633365">
    <property type="component" value="Unassembled WGS sequence"/>
</dbReference>
<dbReference type="InterPro" id="IPR036439">
    <property type="entry name" value="Dockerin_dom_sf"/>
</dbReference>
<feature type="chain" id="PRO_5037244499" evidence="1">
    <location>
        <begin position="29"/>
        <end position="845"/>
    </location>
</feature>
<name>A0A934WSA6_9FIRM</name>
<dbReference type="Pfam" id="PF00404">
    <property type="entry name" value="Dockerin_1"/>
    <property type="match status" value="1"/>
</dbReference>
<dbReference type="AlphaFoldDB" id="A0A934WSA6"/>
<evidence type="ECO:0000256" key="1">
    <source>
        <dbReference type="SAM" id="SignalP"/>
    </source>
</evidence>
<evidence type="ECO:0000313" key="4">
    <source>
        <dbReference type="Proteomes" id="UP000633365"/>
    </source>
</evidence>
<dbReference type="PROSITE" id="PS51257">
    <property type="entry name" value="PROKAR_LIPOPROTEIN"/>
    <property type="match status" value="1"/>
</dbReference>
<dbReference type="GO" id="GO:0000272">
    <property type="term" value="P:polysaccharide catabolic process"/>
    <property type="evidence" value="ECO:0007669"/>
    <property type="project" value="InterPro"/>
</dbReference>
<reference evidence="3" key="1">
    <citation type="submission" date="2021-01" db="EMBL/GenBank/DDBJ databases">
        <title>Genome public.</title>
        <authorList>
            <person name="Liu C."/>
            <person name="Sun Q."/>
        </authorList>
    </citation>
    <scope>NUCLEOTIDE SEQUENCE</scope>
    <source>
        <strain evidence="3">M6</strain>
    </source>
</reference>